<dbReference type="Proteomes" id="UP000955338">
    <property type="component" value="Chromosome"/>
</dbReference>
<dbReference type="InterPro" id="IPR003741">
    <property type="entry name" value="LUD_dom"/>
</dbReference>
<dbReference type="Pfam" id="PF02589">
    <property type="entry name" value="LUD_dom"/>
    <property type="match status" value="1"/>
</dbReference>
<gene>
    <name evidence="2" type="ORF">CEP48_02965</name>
</gene>
<protein>
    <submittedName>
        <fullName evidence="2">Lactate utilization protein C</fullName>
    </submittedName>
</protein>
<proteinExistence type="predicted"/>
<reference evidence="2" key="1">
    <citation type="submission" date="2017-06" db="EMBL/GenBank/DDBJ databases">
        <title>Genome sequencing of pathogenic and non-pathogenic strains within Bisgaard taxon 40.</title>
        <authorList>
            <person name="Ladner J.T."/>
            <person name="Lovett S.P."/>
            <person name="Koroleva G."/>
            <person name="Lorch J.M."/>
        </authorList>
    </citation>
    <scope>NUCLEOTIDE SEQUENCE</scope>
    <source>
        <strain evidence="2">27576-1-I1</strain>
    </source>
</reference>
<dbReference type="InterPro" id="IPR024185">
    <property type="entry name" value="FTHF_cligase-like_sf"/>
</dbReference>
<dbReference type="RefSeq" id="WP_261919477.1">
    <property type="nucleotide sequence ID" value="NZ_CP022011.1"/>
</dbReference>
<dbReference type="Gene3D" id="3.40.50.10420">
    <property type="entry name" value="NagB/RpiA/CoA transferase-like"/>
    <property type="match status" value="1"/>
</dbReference>
<evidence type="ECO:0000313" key="2">
    <source>
        <dbReference type="EMBL" id="QDJ14440.1"/>
    </source>
</evidence>
<dbReference type="AlphaFoldDB" id="A0A8E3MFF1"/>
<name>A0A8E3MFF1_9PAST</name>
<accession>A0A8E3MFF1</accession>
<feature type="domain" description="LUD" evidence="1">
    <location>
        <begin position="51"/>
        <end position="229"/>
    </location>
</feature>
<keyword evidence="3" id="KW-1185">Reference proteome</keyword>
<dbReference type="SUPFAM" id="SSF100950">
    <property type="entry name" value="NagB/RpiA/CoA transferase-like"/>
    <property type="match status" value="1"/>
</dbReference>
<dbReference type="PANTHER" id="PTHR43682:SF1">
    <property type="entry name" value="LACTATE UTILIZATION PROTEIN C"/>
    <property type="match status" value="1"/>
</dbReference>
<dbReference type="EMBL" id="CP022011">
    <property type="protein sequence ID" value="QDJ14440.1"/>
    <property type="molecule type" value="Genomic_DNA"/>
</dbReference>
<sequence>MDQHNRQQFLERLANKLGRPMRTEAVGSYPHINDYPTTRLTDLSFEERYQKFVQTANDLTVDCVTTKPEQVSTTILELCQKYGEGDVILNDDERLQQYGITNTVCEKYPHRVWSSTTAEEDRHFAANANIGIVFAEYGLTESGGVVLFSSPHNGRSVSLLPPVSIIVLRKSTILPRVAQLAKILDEKAQQGERMPSCINIISGPSATADIELVKVIGVHGPVKQVYLIIDDL</sequence>
<dbReference type="InterPro" id="IPR037171">
    <property type="entry name" value="NagB/RpiA_transferase-like"/>
</dbReference>
<dbReference type="PANTHER" id="PTHR43682">
    <property type="entry name" value="LACTATE UTILIZATION PROTEIN C"/>
    <property type="match status" value="1"/>
</dbReference>
<evidence type="ECO:0000313" key="3">
    <source>
        <dbReference type="Proteomes" id="UP000955338"/>
    </source>
</evidence>
<evidence type="ECO:0000259" key="1">
    <source>
        <dbReference type="Pfam" id="PF02589"/>
    </source>
</evidence>
<organism evidence="2 3">
    <name type="scientific">Mergibacter septicus</name>
    <dbReference type="NCBI Taxonomy" id="221402"/>
    <lineage>
        <taxon>Bacteria</taxon>
        <taxon>Pseudomonadati</taxon>
        <taxon>Pseudomonadota</taxon>
        <taxon>Gammaproteobacteria</taxon>
        <taxon>Pasteurellales</taxon>
        <taxon>Pasteurellaceae</taxon>
        <taxon>Mergibacter</taxon>
    </lineage>
</organism>